<dbReference type="SUPFAM" id="SSF52540">
    <property type="entry name" value="P-loop containing nucleoside triphosphate hydrolases"/>
    <property type="match status" value="1"/>
</dbReference>
<dbReference type="EMBL" id="JBHRSX010000032">
    <property type="protein sequence ID" value="MFC3202891.1"/>
    <property type="molecule type" value="Genomic_DNA"/>
</dbReference>
<accession>A0ABV7JYR9</accession>
<keyword evidence="2" id="KW-1185">Reference proteome</keyword>
<proteinExistence type="predicted"/>
<reference evidence="2" key="1">
    <citation type="journal article" date="2019" name="Int. J. Syst. Evol. Microbiol.">
        <title>The Global Catalogue of Microorganisms (GCM) 10K type strain sequencing project: providing services to taxonomists for standard genome sequencing and annotation.</title>
        <authorList>
            <consortium name="The Broad Institute Genomics Platform"/>
            <consortium name="The Broad Institute Genome Sequencing Center for Infectious Disease"/>
            <person name="Wu L."/>
            <person name="Ma J."/>
        </authorList>
    </citation>
    <scope>NUCLEOTIDE SEQUENCE [LARGE SCALE GENOMIC DNA]</scope>
    <source>
        <strain evidence="2">KCTC 52449</strain>
    </source>
</reference>
<evidence type="ECO:0000313" key="2">
    <source>
        <dbReference type="Proteomes" id="UP001595477"/>
    </source>
</evidence>
<dbReference type="InterPro" id="IPR052922">
    <property type="entry name" value="Cytidylate_Kinase-2"/>
</dbReference>
<sequence length="178" mass="20792">MKRINVVGTSGSGKSHFSNRLAAKLGVPYIEMDAVFWLPNWQHLELEDFIATLKPLLEQESWVLDGNQSKTNSFKWQYVDTIVWLDYGFWHTFKQMLFRSVKRAYTKEEVWPCTGNKESFRRNFFSSDSVVLWMLSNYWKTRKKYAKLFNSPATQAINCIRLSSPKQAEAFLANTVAD</sequence>
<keyword evidence="1" id="KW-0808">Transferase</keyword>
<name>A0ABV7JYR9_9ALTE</name>
<dbReference type="RefSeq" id="WP_123323308.1">
    <property type="nucleotide sequence ID" value="NZ_JBHRSX010000032.1"/>
</dbReference>
<dbReference type="PANTHER" id="PTHR37816">
    <property type="entry name" value="YALI0E33011P"/>
    <property type="match status" value="1"/>
</dbReference>
<organism evidence="1 2">
    <name type="scientific">Alteromonas oceani</name>
    <dbReference type="NCBI Taxonomy" id="2071609"/>
    <lineage>
        <taxon>Bacteria</taxon>
        <taxon>Pseudomonadati</taxon>
        <taxon>Pseudomonadota</taxon>
        <taxon>Gammaproteobacteria</taxon>
        <taxon>Alteromonadales</taxon>
        <taxon>Alteromonadaceae</taxon>
        <taxon>Alteromonas/Salinimonas group</taxon>
        <taxon>Alteromonas</taxon>
    </lineage>
</organism>
<comment type="caution">
    <text evidence="1">The sequence shown here is derived from an EMBL/GenBank/DDBJ whole genome shotgun (WGS) entry which is preliminary data.</text>
</comment>
<keyword evidence="1" id="KW-0418">Kinase</keyword>
<dbReference type="Gene3D" id="3.40.50.300">
    <property type="entry name" value="P-loop containing nucleotide triphosphate hydrolases"/>
    <property type="match status" value="1"/>
</dbReference>
<dbReference type="InterPro" id="IPR027417">
    <property type="entry name" value="P-loop_NTPase"/>
</dbReference>
<dbReference type="PANTHER" id="PTHR37816:SF1">
    <property type="entry name" value="TOXIN"/>
    <property type="match status" value="1"/>
</dbReference>
<dbReference type="Proteomes" id="UP001595477">
    <property type="component" value="Unassembled WGS sequence"/>
</dbReference>
<gene>
    <name evidence="1" type="ORF">ACFOEW_13820</name>
</gene>
<protein>
    <submittedName>
        <fullName evidence="1">Adenylate kinase</fullName>
    </submittedName>
</protein>
<evidence type="ECO:0000313" key="1">
    <source>
        <dbReference type="EMBL" id="MFC3202891.1"/>
    </source>
</evidence>
<dbReference type="GO" id="GO:0016301">
    <property type="term" value="F:kinase activity"/>
    <property type="evidence" value="ECO:0007669"/>
    <property type="project" value="UniProtKB-KW"/>
</dbReference>